<dbReference type="SMART" id="SM00343">
    <property type="entry name" value="ZnF_C2HC"/>
    <property type="match status" value="1"/>
</dbReference>
<dbReference type="InterPro" id="IPR054722">
    <property type="entry name" value="PolX-like_BBD"/>
</dbReference>
<dbReference type="GO" id="GO:0006508">
    <property type="term" value="P:proteolysis"/>
    <property type="evidence" value="ECO:0007669"/>
    <property type="project" value="InterPro"/>
</dbReference>
<sequence length="154" mass="16865">MRRSNNNNRNTSSPTVGRSEEWRKKWLTLRNPCFYCGEVGHWIRDCPAKKKAMTVKNRINSPRPSIAQIGAVLALENNEILLDSGATHSVIGDLSLFINLKSTNMTLSVASSKQFDVGAVGSIKLDTKFGLMVAKNVLYCAAIPGIVLSIKVST</sequence>
<dbReference type="GO" id="GO:0008270">
    <property type="term" value="F:zinc ion binding"/>
    <property type="evidence" value="ECO:0007669"/>
    <property type="project" value="UniProtKB-KW"/>
</dbReference>
<organism evidence="4 5">
    <name type="scientific">Austropuccinia psidii MF-1</name>
    <dbReference type="NCBI Taxonomy" id="1389203"/>
    <lineage>
        <taxon>Eukaryota</taxon>
        <taxon>Fungi</taxon>
        <taxon>Dikarya</taxon>
        <taxon>Basidiomycota</taxon>
        <taxon>Pucciniomycotina</taxon>
        <taxon>Pucciniomycetes</taxon>
        <taxon>Pucciniales</taxon>
        <taxon>Sphaerophragmiaceae</taxon>
        <taxon>Austropuccinia</taxon>
    </lineage>
</organism>
<dbReference type="InterPro" id="IPR001878">
    <property type="entry name" value="Znf_CCHC"/>
</dbReference>
<dbReference type="PROSITE" id="PS00141">
    <property type="entry name" value="ASP_PROTEASE"/>
    <property type="match status" value="1"/>
</dbReference>
<dbReference type="PROSITE" id="PS50158">
    <property type="entry name" value="ZF_CCHC"/>
    <property type="match status" value="1"/>
</dbReference>
<evidence type="ECO:0000259" key="3">
    <source>
        <dbReference type="PROSITE" id="PS50158"/>
    </source>
</evidence>
<gene>
    <name evidence="4" type="ORF">O181_112240</name>
</gene>
<feature type="domain" description="CCHC-type" evidence="3">
    <location>
        <begin position="33"/>
        <end position="47"/>
    </location>
</feature>
<evidence type="ECO:0000313" key="4">
    <source>
        <dbReference type="EMBL" id="MBW0572525.1"/>
    </source>
</evidence>
<dbReference type="InterPro" id="IPR001969">
    <property type="entry name" value="Aspartic_peptidase_AS"/>
</dbReference>
<dbReference type="Proteomes" id="UP000765509">
    <property type="component" value="Unassembled WGS sequence"/>
</dbReference>
<keyword evidence="1" id="KW-0507">mRNA processing</keyword>
<dbReference type="GO" id="GO:0004190">
    <property type="term" value="F:aspartic-type endopeptidase activity"/>
    <property type="evidence" value="ECO:0007669"/>
    <property type="project" value="InterPro"/>
</dbReference>
<keyword evidence="2" id="KW-0862">Zinc</keyword>
<dbReference type="SUPFAM" id="SSF57756">
    <property type="entry name" value="Retrovirus zinc finger-like domains"/>
    <property type="match status" value="1"/>
</dbReference>
<evidence type="ECO:0000256" key="1">
    <source>
        <dbReference type="ARBA" id="ARBA00022664"/>
    </source>
</evidence>
<evidence type="ECO:0000256" key="2">
    <source>
        <dbReference type="PROSITE-ProRule" id="PRU00047"/>
    </source>
</evidence>
<protein>
    <recommendedName>
        <fullName evidence="3">CCHC-type domain-containing protein</fullName>
    </recommendedName>
</protein>
<evidence type="ECO:0000313" key="5">
    <source>
        <dbReference type="Proteomes" id="UP000765509"/>
    </source>
</evidence>
<dbReference type="AlphaFoldDB" id="A0A9Q3PTC1"/>
<proteinExistence type="predicted"/>
<dbReference type="Pfam" id="PF00098">
    <property type="entry name" value="zf-CCHC"/>
    <property type="match status" value="1"/>
</dbReference>
<dbReference type="OrthoDB" id="2518128at2759"/>
<keyword evidence="5" id="KW-1185">Reference proteome</keyword>
<keyword evidence="2" id="KW-0479">Metal-binding</keyword>
<keyword evidence="2" id="KW-0863">Zinc-finger</keyword>
<dbReference type="InterPro" id="IPR036875">
    <property type="entry name" value="Znf_CCHC_sf"/>
</dbReference>
<dbReference type="Pfam" id="PF22936">
    <property type="entry name" value="Pol_BBD"/>
    <property type="match status" value="1"/>
</dbReference>
<accession>A0A9Q3PTC1</accession>
<dbReference type="GO" id="GO:0006397">
    <property type="term" value="P:mRNA processing"/>
    <property type="evidence" value="ECO:0007669"/>
    <property type="project" value="UniProtKB-KW"/>
</dbReference>
<comment type="caution">
    <text evidence="4">The sequence shown here is derived from an EMBL/GenBank/DDBJ whole genome shotgun (WGS) entry which is preliminary data.</text>
</comment>
<name>A0A9Q3PTC1_9BASI</name>
<dbReference type="EMBL" id="AVOT02090226">
    <property type="protein sequence ID" value="MBW0572525.1"/>
    <property type="molecule type" value="Genomic_DNA"/>
</dbReference>
<dbReference type="Gene3D" id="4.10.60.10">
    <property type="entry name" value="Zinc finger, CCHC-type"/>
    <property type="match status" value="1"/>
</dbReference>
<reference evidence="4" key="1">
    <citation type="submission" date="2021-03" db="EMBL/GenBank/DDBJ databases">
        <title>Draft genome sequence of rust myrtle Austropuccinia psidii MF-1, a brazilian biotype.</title>
        <authorList>
            <person name="Quecine M.C."/>
            <person name="Pachon D.M.R."/>
            <person name="Bonatelli M.L."/>
            <person name="Correr F.H."/>
            <person name="Franceschini L.M."/>
            <person name="Leite T.F."/>
            <person name="Margarido G.R.A."/>
            <person name="Almeida C.A."/>
            <person name="Ferrarezi J.A."/>
            <person name="Labate C.A."/>
        </authorList>
    </citation>
    <scope>NUCLEOTIDE SEQUENCE</scope>
    <source>
        <strain evidence="4">MF-1</strain>
    </source>
</reference>
<dbReference type="GO" id="GO:0003676">
    <property type="term" value="F:nucleic acid binding"/>
    <property type="evidence" value="ECO:0007669"/>
    <property type="project" value="InterPro"/>
</dbReference>